<feature type="compositionally biased region" description="Low complexity" evidence="5">
    <location>
        <begin position="253"/>
        <end position="262"/>
    </location>
</feature>
<evidence type="ECO:0000256" key="5">
    <source>
        <dbReference type="SAM" id="MobiDB-lite"/>
    </source>
</evidence>
<accession>A0A7H9AZX0</accession>
<feature type="region of interest" description="Disordered" evidence="5">
    <location>
        <begin position="249"/>
        <end position="285"/>
    </location>
</feature>
<dbReference type="EMBL" id="CP058606">
    <property type="protein sequence ID" value="QLG71776.1"/>
    <property type="molecule type" value="Genomic_DNA"/>
</dbReference>
<dbReference type="GO" id="GO:0061630">
    <property type="term" value="F:ubiquitin protein ligase activity"/>
    <property type="evidence" value="ECO:0007669"/>
    <property type="project" value="InterPro"/>
</dbReference>
<feature type="region of interest" description="Disordered" evidence="5">
    <location>
        <begin position="1"/>
        <end position="67"/>
    </location>
</feature>
<feature type="zinc finger region" description="C3H1-type" evidence="4">
    <location>
        <begin position="91"/>
        <end position="118"/>
    </location>
</feature>
<keyword evidence="3 4" id="KW-0862">Zinc</keyword>
<evidence type="ECO:0000256" key="1">
    <source>
        <dbReference type="ARBA" id="ARBA00022723"/>
    </source>
</evidence>
<organism evidence="7 8">
    <name type="scientific">Zygotorulaspora mrakii</name>
    <name type="common">Zygosaccharomyces mrakii</name>
    <dbReference type="NCBI Taxonomy" id="42260"/>
    <lineage>
        <taxon>Eukaryota</taxon>
        <taxon>Fungi</taxon>
        <taxon>Dikarya</taxon>
        <taxon>Ascomycota</taxon>
        <taxon>Saccharomycotina</taxon>
        <taxon>Saccharomycetes</taxon>
        <taxon>Saccharomycetales</taxon>
        <taxon>Saccharomycetaceae</taxon>
        <taxon>Zygotorulaspora</taxon>
    </lineage>
</organism>
<evidence type="ECO:0000259" key="6">
    <source>
        <dbReference type="PROSITE" id="PS50103"/>
    </source>
</evidence>
<dbReference type="GO" id="GO:0008270">
    <property type="term" value="F:zinc ion binding"/>
    <property type="evidence" value="ECO:0007669"/>
    <property type="project" value="UniProtKB-KW"/>
</dbReference>
<dbReference type="InterPro" id="IPR036855">
    <property type="entry name" value="Znf_CCCH_sf"/>
</dbReference>
<proteinExistence type="predicted"/>
<dbReference type="OrthoDB" id="411372at2759"/>
<dbReference type="InterPro" id="IPR045072">
    <property type="entry name" value="MKRN-like"/>
</dbReference>
<evidence type="ECO:0000256" key="3">
    <source>
        <dbReference type="ARBA" id="ARBA00022833"/>
    </source>
</evidence>
<dbReference type="SUPFAM" id="SSF90229">
    <property type="entry name" value="CCCH zinc finger"/>
    <property type="match status" value="1"/>
</dbReference>
<feature type="region of interest" description="Disordered" evidence="5">
    <location>
        <begin position="153"/>
        <end position="173"/>
    </location>
</feature>
<dbReference type="PANTHER" id="PTHR11224:SF10">
    <property type="entry name" value="IP09428P-RELATED"/>
    <property type="match status" value="1"/>
</dbReference>
<keyword evidence="2 4" id="KW-0863">Zinc-finger</keyword>
<reference evidence="7 8" key="1">
    <citation type="submission" date="2020-07" db="EMBL/GenBank/DDBJ databases">
        <title>The yeast mating-type switching endonuclease HO is a domesticated member of an unorthodox homing genetic element family.</title>
        <authorList>
            <person name="Coughlan A.Y."/>
            <person name="Lombardi L."/>
            <person name="Braun-Galleani S."/>
            <person name="Martos A.R."/>
            <person name="Galeote V."/>
            <person name="Bigey F."/>
            <person name="Dequin S."/>
            <person name="Byrne K.P."/>
            <person name="Wolfe K.H."/>
        </authorList>
    </citation>
    <scope>NUCLEOTIDE SEQUENCE [LARGE SCALE GENOMIC DNA]</scope>
    <source>
        <strain evidence="7 8">NRRL Y-6702</strain>
    </source>
</reference>
<evidence type="ECO:0000256" key="4">
    <source>
        <dbReference type="PROSITE-ProRule" id="PRU00723"/>
    </source>
</evidence>
<dbReference type="GO" id="GO:0000209">
    <property type="term" value="P:protein polyubiquitination"/>
    <property type="evidence" value="ECO:0007669"/>
    <property type="project" value="InterPro"/>
</dbReference>
<feature type="domain" description="C3H1-type" evidence="6">
    <location>
        <begin position="121"/>
        <end position="148"/>
    </location>
</feature>
<feature type="compositionally biased region" description="Gly residues" evidence="5">
    <location>
        <begin position="36"/>
        <end position="45"/>
    </location>
</feature>
<protein>
    <recommendedName>
        <fullName evidence="6">C3H1-type domain-containing protein</fullName>
    </recommendedName>
</protein>
<keyword evidence="8" id="KW-1185">Reference proteome</keyword>
<dbReference type="PROSITE" id="PS50103">
    <property type="entry name" value="ZF_C3H1"/>
    <property type="match status" value="2"/>
</dbReference>
<dbReference type="InterPro" id="IPR000571">
    <property type="entry name" value="Znf_CCCH"/>
</dbReference>
<evidence type="ECO:0000256" key="2">
    <source>
        <dbReference type="ARBA" id="ARBA00022771"/>
    </source>
</evidence>
<keyword evidence="1 4" id="KW-0479">Metal-binding</keyword>
<dbReference type="PANTHER" id="PTHR11224">
    <property type="entry name" value="MAKORIN-RELATED"/>
    <property type="match status" value="1"/>
</dbReference>
<dbReference type="GeneID" id="59235472"/>
<feature type="domain" description="C3H1-type" evidence="6">
    <location>
        <begin position="91"/>
        <end position="118"/>
    </location>
</feature>
<feature type="compositionally biased region" description="Basic and acidic residues" evidence="5">
    <location>
        <begin position="46"/>
        <end position="62"/>
    </location>
</feature>
<evidence type="ECO:0000313" key="8">
    <source>
        <dbReference type="Proteomes" id="UP000509704"/>
    </source>
</evidence>
<dbReference type="AlphaFoldDB" id="A0A7H9AZX0"/>
<dbReference type="KEGG" id="zmk:HG535_0C01250"/>
<feature type="zinc finger region" description="C3H1-type" evidence="4">
    <location>
        <begin position="121"/>
        <end position="148"/>
    </location>
</feature>
<feature type="compositionally biased region" description="Low complexity" evidence="5">
    <location>
        <begin position="271"/>
        <end position="283"/>
    </location>
</feature>
<dbReference type="RefSeq" id="XP_037143504.1">
    <property type="nucleotide sequence ID" value="XM_037287609.1"/>
</dbReference>
<dbReference type="Pfam" id="PF00642">
    <property type="entry name" value="zf-CCCH"/>
    <property type="match status" value="2"/>
</dbReference>
<dbReference type="SMART" id="SM00356">
    <property type="entry name" value="ZnF_C3H1"/>
    <property type="match status" value="2"/>
</dbReference>
<dbReference type="Gene3D" id="4.10.1000.10">
    <property type="entry name" value="Zinc finger, CCCH-type"/>
    <property type="match status" value="1"/>
</dbReference>
<feature type="compositionally biased region" description="Low complexity" evidence="5">
    <location>
        <begin position="8"/>
        <end position="21"/>
    </location>
</feature>
<name>A0A7H9AZX0_ZYGMR</name>
<gene>
    <name evidence="7" type="ORF">HG535_0C01250</name>
</gene>
<evidence type="ECO:0000313" key="7">
    <source>
        <dbReference type="EMBL" id="QLG71776.1"/>
    </source>
</evidence>
<sequence>MGSERHNSSQQRSRARSGQNQRSDETGKRRFTFGSKSGGNGNGRDGQGHEGHKKLAGEHADQGAKQGFTPQQQKVIIEHLLITKSNAPQKNYSHVPCKFFRQGSCQAGDSCPFSHSLDTTTADQTPCEYFKRGNCKFGSKCANAHILPDGVRVNPPRQFKTRSSSSREGVTQPQFQAQAQAQVQALALAQAHTQAHGHAIVENCIYEEEEPRAGSSVEDVSQVDVEDECEEFYIPRDFADLLTPEELRRRNSRSSSSSIPSSFKNPEFSHSRSLSSSSSSYGSEPLFSPTISTNNGYHQRAYSNASLSSSNSSTTVSPLLHQQLSNFQQPQWTPISQNYSYHNYNSTKNDTNYLTPKTQQSTKVTYSPWFPPMLHDSSTSRGAISWLGSDLTRLKIDEEAVDELSSTDADVDAAIASLSSFGKNTSNYRQDTQFFFDDIPVRFDHAQLSYTK</sequence>
<dbReference type="Proteomes" id="UP000509704">
    <property type="component" value="Chromosome 3"/>
</dbReference>
<feature type="compositionally biased region" description="Polar residues" evidence="5">
    <location>
        <begin position="161"/>
        <end position="171"/>
    </location>
</feature>